<evidence type="ECO:0000259" key="13">
    <source>
        <dbReference type="SMART" id="SM01281"/>
    </source>
</evidence>
<protein>
    <recommendedName>
        <fullName evidence="4">Mediator of RNA polymerase II transcription subunit 12</fullName>
    </recommendedName>
    <alternativeName>
        <fullName evidence="11">Mediator complex subunit 12</fullName>
    </alternativeName>
</protein>
<comment type="subcellular location">
    <subcellularLocation>
        <location evidence="1">Nucleus</location>
    </subcellularLocation>
</comment>
<dbReference type="PANTHER" id="PTHR46567">
    <property type="entry name" value="MEDIATOR OF RNA POLYMERASE II TRANSCRIPTION SUBUNIT 12"/>
    <property type="match status" value="1"/>
</dbReference>
<keyword evidence="6" id="KW-0805">Transcription regulation</keyword>
<evidence type="ECO:0000313" key="14">
    <source>
        <dbReference type="EMBL" id="KAF2105834.1"/>
    </source>
</evidence>
<evidence type="ECO:0000256" key="7">
    <source>
        <dbReference type="ARBA" id="ARBA00023159"/>
    </source>
</evidence>
<reference evidence="14" key="1">
    <citation type="journal article" date="2020" name="Stud. Mycol.">
        <title>101 Dothideomycetes genomes: a test case for predicting lifestyles and emergence of pathogens.</title>
        <authorList>
            <person name="Haridas S."/>
            <person name="Albert R."/>
            <person name="Binder M."/>
            <person name="Bloem J."/>
            <person name="Labutti K."/>
            <person name="Salamov A."/>
            <person name="Andreopoulos B."/>
            <person name="Baker S."/>
            <person name="Barry K."/>
            <person name="Bills G."/>
            <person name="Bluhm B."/>
            <person name="Cannon C."/>
            <person name="Castanera R."/>
            <person name="Culley D."/>
            <person name="Daum C."/>
            <person name="Ezra D."/>
            <person name="Gonzalez J."/>
            <person name="Henrissat B."/>
            <person name="Kuo A."/>
            <person name="Liang C."/>
            <person name="Lipzen A."/>
            <person name="Lutzoni F."/>
            <person name="Magnuson J."/>
            <person name="Mondo S."/>
            <person name="Nolan M."/>
            <person name="Ohm R."/>
            <person name="Pangilinan J."/>
            <person name="Park H.-J."/>
            <person name="Ramirez L."/>
            <person name="Alfaro M."/>
            <person name="Sun H."/>
            <person name="Tritt A."/>
            <person name="Yoshinaga Y."/>
            <person name="Zwiers L.-H."/>
            <person name="Turgeon B."/>
            <person name="Goodwin S."/>
            <person name="Spatafora J."/>
            <person name="Crous P."/>
            <person name="Grigoriev I."/>
        </authorList>
    </citation>
    <scope>NUCLEOTIDE SEQUENCE</scope>
    <source>
        <strain evidence="14">CBS 627.86</strain>
    </source>
</reference>
<feature type="compositionally biased region" description="Polar residues" evidence="12">
    <location>
        <begin position="1534"/>
        <end position="1551"/>
    </location>
</feature>
<evidence type="ECO:0000256" key="11">
    <source>
        <dbReference type="ARBA" id="ARBA00032010"/>
    </source>
</evidence>
<feature type="region of interest" description="Disordered" evidence="12">
    <location>
        <begin position="109"/>
        <end position="141"/>
    </location>
</feature>
<proteinExistence type="inferred from homology"/>
<evidence type="ECO:0000313" key="15">
    <source>
        <dbReference type="Proteomes" id="UP000799770"/>
    </source>
</evidence>
<evidence type="ECO:0000256" key="4">
    <source>
        <dbReference type="ARBA" id="ARBA00019622"/>
    </source>
</evidence>
<dbReference type="Pfam" id="PF25326">
    <property type="entry name" value="ARM_SRB8"/>
    <property type="match status" value="1"/>
</dbReference>
<gene>
    <name evidence="14" type="ORF">BDV96DRAFT_607939</name>
</gene>
<accession>A0A6A5YGJ8</accession>
<evidence type="ECO:0000256" key="9">
    <source>
        <dbReference type="ARBA" id="ARBA00023242"/>
    </source>
</evidence>
<sequence length="1601" mass="177973">MNSRPGPGIQDQQRGSGGPPGVQLLRRPSRPSNAPHVQPQDCIDPSLESLQRSAEETLIKARGRLNTKVQPEPLEGIQTPASEPLRPLPRGKPQLSFSSLANHVFDTPTQSPRAISAHTGTALPAPPRPGSSAPAGGSQMRRVIPGGTGVKGDAATKPPSVEAPAPAIVFPGESRFDLLWAPGSADEPAETVDFFPWSGNHPEDIMSEALVKGGISNKAQVMNETNTARPSLWSNLKNKSGLSTLSTLFVAVLEKRQATGRLTAPSSFKPPPRLTLRDSTRETWLHDLANPAVGLRRLSRTIPHGITGKVLLEQCLNKNIPLPRALWLAKCVGINEMRAHKRKGQAGTITWVRGWTSCVEQFLDSLILTIGQQEWKPRVTYAIQLATHLYKEHLLEGDHFLDWLLKCLETCVPERLFIWLLLVSVHWTDLSTFRRRGKRLADALLAHVEKLRAPDDDERTSPLGEYLESTIIRLVGTSPLCFLNPKLWQKHCPILHDLVEKRSSQQLTRIILDLDRRNKRFIGRPERGLRDSNDSARLVLCKLDAVDYKNEVPVGELASECMELIADPTVLISTALQWASSIFRDGVHRIYLVTRLLRRWNHLGLDIYDGILSHLGSSASTTDSNIVNVFRIVAELVRSRTFSVSRYLQWLIATGAASQCQDLQDPSSWCLRLAVEIPLTGAPEATLNLRAMLLRTAKYSTEKEDRLLEDAEVALQKQLPGLFGVDPAPQHQPTFDTTALNSTLRLELGIWLRAQVDAFVEMVDRVPTKDPSIEESGLVCMISTHDFHIVRSYIEEFGDFSILADIIGIVAASLDGMVLASAADTLHYSYKAFSAIGAFKPLFEKIAMRYASLRTIRFPERELLTSLADLAQTAQANGQLMQMLAYDMSRYDLKNSLAACSPVSDVMTDSANNTSLDTDEEVDRILSSGTSMDQQVMSRVFSKIVVSVEQTYSKLLQPSEHHSTWFWRLRNFDESAFDRLVTRWLKSRLMSHQTQAIYAVLPPLISSSSFGLVHFLDIVQQCVSKRKATDPDGSVRMCVEALHIIMPPEQMDLRYISRDVYRYHLEQQRVCGDAEGPLLTLVRSVLNFDLTPPFQSQVSSLLSNAKLRQIVRQFALADPSMLATYFDSADESNLKALLDGLFDPANHLKLQKKSAEDQIVDIVQTTHLLSLPFSQLEIQHIFSSNPTTPENSGDTVSAALLESIKKALERDDIPWSELVAGLDTALKTKLCEHAEREILRASAVVGDAAVSKRPNEKDDAFLQKYLLVVDFTASAAQKDGQTQILAMLVERLRSIVEALGKASETAKQGADSEDVPTKVRNLCIWLGALLHLVVVHIPLLSHKLGHNPQAALLWCLRSLFVLSAVQLHPAIVDYTFDVAIILSDSLSDEARTRLIHLDSAKPLEDPRCAFIFGTSPQEDGWLCLTRPVPTTVPTQPNPSLQSTSQTGASQSPHQQFSNTPMQTPNPASMQRSLSQQHQTQVQNAIRGYQQYSQHSNSNKIPPQLQRMVSGSQTMQQSQLQQMQHMQQRSQQPSPVQMQRQTGPPAQSNQAVQKRGLPKLEKHDLKTMPFILRRWEILPENSGNPLANDTALSLSLFGARKL</sequence>
<dbReference type="EMBL" id="ML977371">
    <property type="protein sequence ID" value="KAF2105834.1"/>
    <property type="molecule type" value="Genomic_DNA"/>
</dbReference>
<evidence type="ECO:0000256" key="5">
    <source>
        <dbReference type="ARBA" id="ARBA00022491"/>
    </source>
</evidence>
<dbReference type="SMART" id="SM01281">
    <property type="entry name" value="Med12"/>
    <property type="match status" value="1"/>
</dbReference>
<keyword evidence="8" id="KW-0804">Transcription</keyword>
<feature type="region of interest" description="Disordered" evidence="12">
    <location>
        <begin position="1"/>
        <end position="47"/>
    </location>
</feature>
<dbReference type="OrthoDB" id="20828at2759"/>
<keyword evidence="5" id="KW-0678">Repressor</keyword>
<organism evidence="14 15">
    <name type="scientific">Lophiotrema nucula</name>
    <dbReference type="NCBI Taxonomy" id="690887"/>
    <lineage>
        <taxon>Eukaryota</taxon>
        <taxon>Fungi</taxon>
        <taxon>Dikarya</taxon>
        <taxon>Ascomycota</taxon>
        <taxon>Pezizomycotina</taxon>
        <taxon>Dothideomycetes</taxon>
        <taxon>Pleosporomycetidae</taxon>
        <taxon>Pleosporales</taxon>
        <taxon>Lophiotremataceae</taxon>
        <taxon>Lophiotrema</taxon>
    </lineage>
</organism>
<dbReference type="InterPro" id="IPR019035">
    <property type="entry name" value="Mediator_Med12"/>
</dbReference>
<dbReference type="GO" id="GO:0006357">
    <property type="term" value="P:regulation of transcription by RNA polymerase II"/>
    <property type="evidence" value="ECO:0007669"/>
    <property type="project" value="InterPro"/>
</dbReference>
<evidence type="ECO:0000256" key="3">
    <source>
        <dbReference type="ARBA" id="ARBA00011629"/>
    </source>
</evidence>
<dbReference type="Pfam" id="PF09497">
    <property type="entry name" value="Med12"/>
    <property type="match status" value="1"/>
</dbReference>
<feature type="region of interest" description="Disordered" evidence="12">
    <location>
        <begin position="1423"/>
        <end position="1552"/>
    </location>
</feature>
<name>A0A6A5YGJ8_9PLEO</name>
<keyword evidence="7" id="KW-0010">Activator</keyword>
<dbReference type="PANTHER" id="PTHR46567:SF1">
    <property type="entry name" value="MEDIATOR OF RNA POLYMERASE II TRANSCRIPTION SUBUNIT 12"/>
    <property type="match status" value="1"/>
</dbReference>
<feature type="domain" description="Mediator complex subunit Med12" evidence="13">
    <location>
        <begin position="267"/>
        <end position="330"/>
    </location>
</feature>
<comment type="subunit">
    <text evidence="3">Component of the SRB8-11 complex, which itself associates with the Mediator complex.</text>
</comment>
<feature type="compositionally biased region" description="Low complexity" evidence="12">
    <location>
        <begin position="1425"/>
        <end position="1438"/>
    </location>
</feature>
<keyword evidence="15" id="KW-1185">Reference proteome</keyword>
<evidence type="ECO:0000256" key="1">
    <source>
        <dbReference type="ARBA" id="ARBA00004123"/>
    </source>
</evidence>
<evidence type="ECO:0000256" key="10">
    <source>
        <dbReference type="ARBA" id="ARBA00025661"/>
    </source>
</evidence>
<dbReference type="GO" id="GO:0003712">
    <property type="term" value="F:transcription coregulator activity"/>
    <property type="evidence" value="ECO:0007669"/>
    <property type="project" value="InterPro"/>
</dbReference>
<dbReference type="Proteomes" id="UP000799770">
    <property type="component" value="Unassembled WGS sequence"/>
</dbReference>
<feature type="region of interest" description="Disordered" evidence="12">
    <location>
        <begin position="61"/>
        <end position="90"/>
    </location>
</feature>
<feature type="compositionally biased region" description="Low complexity" evidence="12">
    <location>
        <begin position="1509"/>
        <end position="1533"/>
    </location>
</feature>
<dbReference type="InterPro" id="IPR057344">
    <property type="entry name" value="ARM_SRB8"/>
</dbReference>
<keyword evidence="9" id="KW-0539">Nucleus</keyword>
<evidence type="ECO:0000256" key="12">
    <source>
        <dbReference type="SAM" id="MobiDB-lite"/>
    </source>
</evidence>
<evidence type="ECO:0000256" key="6">
    <source>
        <dbReference type="ARBA" id="ARBA00023015"/>
    </source>
</evidence>
<comment type="similarity">
    <text evidence="2">Belongs to the Mediator complex subunit 12 family.</text>
</comment>
<evidence type="ECO:0000256" key="2">
    <source>
        <dbReference type="ARBA" id="ARBA00010289"/>
    </source>
</evidence>
<comment type="function">
    <text evidence="10">Component of the SRB8-11 complex. The SRB8-11 complex is a regulatory module of the Mediator complex which is itself involved in regulation of basal and activated RNA polymerase II-dependent transcription. The SRB8-11 complex may be involved in the transcriptional repression of a subset of genes regulated by Mediator. It may inhibit the association of the Mediator complex with RNA polymerase II to form the holoenzyme complex.</text>
</comment>
<feature type="compositionally biased region" description="Polar residues" evidence="12">
    <location>
        <begin position="1439"/>
        <end position="1500"/>
    </location>
</feature>
<evidence type="ECO:0000256" key="8">
    <source>
        <dbReference type="ARBA" id="ARBA00023163"/>
    </source>
</evidence>
<dbReference type="GO" id="GO:0016592">
    <property type="term" value="C:mediator complex"/>
    <property type="evidence" value="ECO:0007669"/>
    <property type="project" value="InterPro"/>
</dbReference>